<evidence type="ECO:0000256" key="2">
    <source>
        <dbReference type="SAM" id="Phobius"/>
    </source>
</evidence>
<keyword evidence="5" id="KW-1185">Reference proteome</keyword>
<dbReference type="SMART" id="SM00220">
    <property type="entry name" value="S_TKc"/>
    <property type="match status" value="1"/>
</dbReference>
<keyword evidence="2" id="KW-0472">Membrane</keyword>
<dbReference type="InterPro" id="IPR024370">
    <property type="entry name" value="PBP_domain"/>
</dbReference>
<dbReference type="InterPro" id="IPR050811">
    <property type="entry name" value="Phosphate_ABC_transporter"/>
</dbReference>
<dbReference type="Proteomes" id="UP000300142">
    <property type="component" value="Unassembled WGS sequence"/>
</dbReference>
<evidence type="ECO:0000313" key="4">
    <source>
        <dbReference type="EMBL" id="GCL38698.1"/>
    </source>
</evidence>
<dbReference type="EMBL" id="BJCE01000164">
    <property type="protein sequence ID" value="GCL38698.1"/>
    <property type="molecule type" value="Genomic_DNA"/>
</dbReference>
<dbReference type="PANTHER" id="PTHR30570">
    <property type="entry name" value="PERIPLASMIC PHOSPHATE BINDING COMPONENT OF PHOSPHATE ABC TRANSPORTER"/>
    <property type="match status" value="1"/>
</dbReference>
<dbReference type="InterPro" id="IPR011009">
    <property type="entry name" value="Kinase-like_dom_sf"/>
</dbReference>
<dbReference type="AlphaFoldDB" id="A0A480A5T7"/>
<evidence type="ECO:0000256" key="1">
    <source>
        <dbReference type="ARBA" id="ARBA00022729"/>
    </source>
</evidence>
<keyword evidence="4" id="KW-0808">Transferase</keyword>
<keyword evidence="2" id="KW-0812">Transmembrane</keyword>
<dbReference type="Pfam" id="PF12849">
    <property type="entry name" value="PBP_like_2"/>
    <property type="match status" value="1"/>
</dbReference>
<dbReference type="SUPFAM" id="SSF56112">
    <property type="entry name" value="Protein kinase-like (PK-like)"/>
    <property type="match status" value="1"/>
</dbReference>
<dbReference type="PROSITE" id="PS50011">
    <property type="entry name" value="PROTEIN_KINASE_DOM"/>
    <property type="match status" value="1"/>
</dbReference>
<name>A0A480A5T7_9CYAN</name>
<evidence type="ECO:0000259" key="3">
    <source>
        <dbReference type="PROSITE" id="PS50011"/>
    </source>
</evidence>
<sequence length="714" mass="80638">MTSFASFYPEYTCSYNNPLNCDRPCQTAQELKGAKFCLECGFPATLSEQAEIKGNSGTYQVTNYLGVRGYGRLYSGVKIKDQQPVEIKEYLLPKRCFNDQESGDRKQLFQRLGGIKLADSRMQNFRLVNTLESIADEKLERCYLITQAIEASQTLHQYLIQNGKMTAVQVREILNQSLQTLEFLHSQKIRFPSNQVQQGIAHSNINLDSILIKLTNKLTKHEQFSIYLCDLAIWENLFIPPAITQPAPAQKEKDLESLGLVAFYLLAGSTINYADNQPLDPRDNQHWSTTDIYLKQFIEKLIGIHTPFTSAELARQALIKLPKEGQTNNSDSSSQTQPEQSLKKVSMWLLIIVLLLLGGGIFAYVKYFKQHDDSSKYLQWSKLRRRFVDVNNVPAGQFNYTGENPGTWTFIIRQKVGKDSLEDLLYQPKPEAQATFKYTPVASSNLENLGQPIAVVQAGEKDFAITSLTQKISGELDKKSVAYDGLLVYVEFSRKNDNMTDALGGQITIDQLREIYTGRITNWQQINSNLPNLEIRPFAPTEPEANSKFIEIVLKNDPQDQALFAAKVTQWDTTRTQNQIRQEILNGQTTGIIGFGMISKIKGQCTGYPLAIVDGNKPAIQPLFQKRERRPLKTSDNLCQHDDYFFDVNAFQSYPLGYPIFVVYPKDNSRPPAGSTFAEILTTRQGQCLLSKVGLVPLQPIPDDLNNYGCKSLS</sequence>
<gene>
    <name evidence="4" type="ORF">SR1949_38160</name>
</gene>
<dbReference type="Gene3D" id="1.10.510.10">
    <property type="entry name" value="Transferase(Phosphotransferase) domain 1"/>
    <property type="match status" value="1"/>
</dbReference>
<dbReference type="InterPro" id="IPR000719">
    <property type="entry name" value="Prot_kinase_dom"/>
</dbReference>
<evidence type="ECO:0000313" key="5">
    <source>
        <dbReference type="Proteomes" id="UP000300142"/>
    </source>
</evidence>
<proteinExistence type="predicted"/>
<dbReference type="SUPFAM" id="SSF53850">
    <property type="entry name" value="Periplasmic binding protein-like II"/>
    <property type="match status" value="1"/>
</dbReference>
<dbReference type="Gene3D" id="3.40.190.10">
    <property type="entry name" value="Periplasmic binding protein-like II"/>
    <property type="match status" value="2"/>
</dbReference>
<comment type="caution">
    <text evidence="4">The sequence shown here is derived from an EMBL/GenBank/DDBJ whole genome shotgun (WGS) entry which is preliminary data.</text>
</comment>
<dbReference type="PANTHER" id="PTHR30570:SF1">
    <property type="entry name" value="PHOSPHATE-BINDING PROTEIN PSTS"/>
    <property type="match status" value="1"/>
</dbReference>
<dbReference type="RefSeq" id="WP_137668508.1">
    <property type="nucleotide sequence ID" value="NZ_BJCE01000164.1"/>
</dbReference>
<dbReference type="GO" id="GO:0004672">
    <property type="term" value="F:protein kinase activity"/>
    <property type="evidence" value="ECO:0007669"/>
    <property type="project" value="InterPro"/>
</dbReference>
<feature type="transmembrane region" description="Helical" evidence="2">
    <location>
        <begin position="345"/>
        <end position="365"/>
    </location>
</feature>
<dbReference type="GO" id="GO:0005524">
    <property type="term" value="F:ATP binding"/>
    <property type="evidence" value="ECO:0007669"/>
    <property type="project" value="InterPro"/>
</dbReference>
<organism evidence="4 5">
    <name type="scientific">Sphaerospermopsis reniformis</name>
    <dbReference type="NCBI Taxonomy" id="531300"/>
    <lineage>
        <taxon>Bacteria</taxon>
        <taxon>Bacillati</taxon>
        <taxon>Cyanobacteriota</taxon>
        <taxon>Cyanophyceae</taxon>
        <taxon>Nostocales</taxon>
        <taxon>Aphanizomenonaceae</taxon>
        <taxon>Sphaerospermopsis</taxon>
    </lineage>
</organism>
<protein>
    <submittedName>
        <fullName evidence="4">Putative serine/threonine kinase</fullName>
    </submittedName>
</protein>
<feature type="domain" description="Protein kinase" evidence="3">
    <location>
        <begin position="59"/>
        <end position="388"/>
    </location>
</feature>
<keyword evidence="4" id="KW-0418">Kinase</keyword>
<reference evidence="5" key="1">
    <citation type="submission" date="2019-02" db="EMBL/GenBank/DDBJ databases">
        <title>Draft genome sequence of Sphaerospermopsis reniformis NIES-1949.</title>
        <authorList>
            <person name="Yamaguchi H."/>
            <person name="Suzuki S."/>
            <person name="Kawachi M."/>
        </authorList>
    </citation>
    <scope>NUCLEOTIDE SEQUENCE [LARGE SCALE GENOMIC DNA]</scope>
    <source>
        <strain evidence="5">NIES-1949</strain>
    </source>
</reference>
<keyword evidence="1" id="KW-0732">Signal</keyword>
<keyword evidence="2" id="KW-1133">Transmembrane helix</keyword>
<accession>A0A480A5T7</accession>